<reference evidence="3" key="1">
    <citation type="submission" date="2023-02" db="EMBL/GenBank/DDBJ databases">
        <title>Genome of Flavobacteriaceae gen. nov. sp. strain F89.</title>
        <authorList>
            <person name="Wang Y."/>
        </authorList>
    </citation>
    <scope>NUCLEOTIDE SEQUENCE</scope>
    <source>
        <strain evidence="3">F89</strain>
    </source>
</reference>
<evidence type="ECO:0000313" key="4">
    <source>
        <dbReference type="Proteomes" id="UP001200642"/>
    </source>
</evidence>
<sequence>MNNFDHLPKSLFTILLFLLIPFTTSASNGILLYTPYTEISVPPGESIAYSIDVENHGSQLKDIGISLSGLPKDWTYTMKAGGFAVNRISVLPGDKKTVNLEVTVPAKVDKGKYRFKVIANHYDVLPIVIDVSEKGTYKTEFFCEQINMEGNSKSSFQFAAKLKNQTGEKQMYSLQARAPRGWNVIFKPNYKQATAVEIGPGKTTNLTIEVTPPVIVAAGTYKIQVQAINNGSEAHLPLEVVITGTYDMELTTPTGLLSSKITAGDEKNLELMLVNTGTSELNNVVFSTAKPKDWEISIKPDTIAQIKPGASAKVVAVIKAADKSVPGDYISKITASTPEAKSLASFRISVKTPMLWGWLGILIVMGTLYGIYHLIQKYGRR</sequence>
<feature type="domain" description="Alpha-galactosidase NEW3" evidence="2">
    <location>
        <begin position="43"/>
        <end position="119"/>
    </location>
</feature>
<dbReference type="EMBL" id="JAIRBC010000001">
    <property type="protein sequence ID" value="MCG2459416.1"/>
    <property type="molecule type" value="Genomic_DNA"/>
</dbReference>
<dbReference type="Pfam" id="PF10633">
    <property type="entry name" value="NPCBM_assoc"/>
    <property type="match status" value="3"/>
</dbReference>
<evidence type="ECO:0000259" key="2">
    <source>
        <dbReference type="Pfam" id="PF10633"/>
    </source>
</evidence>
<proteinExistence type="predicted"/>
<keyword evidence="1" id="KW-1133">Transmembrane helix</keyword>
<dbReference type="AlphaFoldDB" id="A0AAE3ETG0"/>
<dbReference type="InterPro" id="IPR013783">
    <property type="entry name" value="Ig-like_fold"/>
</dbReference>
<organism evidence="3 4">
    <name type="scientific">Cerina litoralis</name>
    <dbReference type="NCBI Taxonomy" id="2874477"/>
    <lineage>
        <taxon>Bacteria</taxon>
        <taxon>Pseudomonadati</taxon>
        <taxon>Bacteroidota</taxon>
        <taxon>Flavobacteriia</taxon>
        <taxon>Flavobacteriales</taxon>
        <taxon>Flavobacteriaceae</taxon>
        <taxon>Cerina</taxon>
    </lineage>
</organism>
<feature type="transmembrane region" description="Helical" evidence="1">
    <location>
        <begin position="355"/>
        <end position="375"/>
    </location>
</feature>
<dbReference type="RefSeq" id="WP_317900560.1">
    <property type="nucleotide sequence ID" value="NZ_JAIRBC010000001.1"/>
</dbReference>
<dbReference type="Gene3D" id="2.60.40.10">
    <property type="entry name" value="Immunoglobulins"/>
    <property type="match status" value="2"/>
</dbReference>
<keyword evidence="4" id="KW-1185">Reference proteome</keyword>
<dbReference type="PANTHER" id="PTHR39198">
    <property type="entry name" value="HYPOTHETICAL MEMBRANE PROTEIN, CONSERVED"/>
    <property type="match status" value="1"/>
</dbReference>
<keyword evidence="1" id="KW-0812">Transmembrane</keyword>
<protein>
    <recommendedName>
        <fullName evidence="2">Alpha-galactosidase NEW3 domain-containing protein</fullName>
    </recommendedName>
</protein>
<feature type="domain" description="Alpha-galactosidase NEW3" evidence="2">
    <location>
        <begin position="172"/>
        <end position="227"/>
    </location>
</feature>
<dbReference type="PANTHER" id="PTHR39198:SF1">
    <property type="entry name" value="ALPHA-GALACTOSIDASE NEW3 DOMAIN-CONTAINING PROTEIN"/>
    <property type="match status" value="1"/>
</dbReference>
<accession>A0AAE3ETG0</accession>
<name>A0AAE3ETG0_9FLAO</name>
<dbReference type="InterPro" id="IPR018905">
    <property type="entry name" value="A-galactase_NEW3"/>
</dbReference>
<evidence type="ECO:0000313" key="3">
    <source>
        <dbReference type="EMBL" id="MCG2459416.1"/>
    </source>
</evidence>
<feature type="domain" description="Alpha-galactosidase NEW3" evidence="2">
    <location>
        <begin position="261"/>
        <end position="336"/>
    </location>
</feature>
<keyword evidence="1" id="KW-0472">Membrane</keyword>
<evidence type="ECO:0000256" key="1">
    <source>
        <dbReference type="SAM" id="Phobius"/>
    </source>
</evidence>
<dbReference type="Proteomes" id="UP001200642">
    <property type="component" value="Unassembled WGS sequence"/>
</dbReference>
<gene>
    <name evidence="3" type="ORF">K8352_01490</name>
</gene>
<comment type="caution">
    <text evidence="3">The sequence shown here is derived from an EMBL/GenBank/DDBJ whole genome shotgun (WGS) entry which is preliminary data.</text>
</comment>